<protein>
    <submittedName>
        <fullName evidence="1">Uncharacterized protein</fullName>
    </submittedName>
</protein>
<accession>A0A1W0WMP6</accession>
<dbReference type="AlphaFoldDB" id="A0A1W0WMP6"/>
<evidence type="ECO:0000313" key="2">
    <source>
        <dbReference type="Proteomes" id="UP000192578"/>
    </source>
</evidence>
<gene>
    <name evidence="1" type="ORF">BV898_09418</name>
</gene>
<name>A0A1W0WMP6_HYPEX</name>
<sequence>MNIRDSLTLQFNCHTVYGLVQPSGHRLLSSEQPSLDYFVASSDGLRGSSQLQVLPAVGDDTSVAHCHSPRFMHHSDEDPTKRHFVSRHFVPLYEFVSGYTSYPDISYPDNLHS</sequence>
<comment type="caution">
    <text evidence="1">The sequence shown here is derived from an EMBL/GenBank/DDBJ whole genome shotgun (WGS) entry which is preliminary data.</text>
</comment>
<reference evidence="2" key="1">
    <citation type="submission" date="2017-01" db="EMBL/GenBank/DDBJ databases">
        <title>Comparative genomics of anhydrobiosis in the tardigrade Hypsibius dujardini.</title>
        <authorList>
            <person name="Yoshida Y."/>
            <person name="Koutsovoulos G."/>
            <person name="Laetsch D."/>
            <person name="Stevens L."/>
            <person name="Kumar S."/>
            <person name="Horikawa D."/>
            <person name="Ishino K."/>
            <person name="Komine S."/>
            <person name="Tomita M."/>
            <person name="Blaxter M."/>
            <person name="Arakawa K."/>
        </authorList>
    </citation>
    <scope>NUCLEOTIDE SEQUENCE [LARGE SCALE GENOMIC DNA]</scope>
    <source>
        <strain evidence="2">Z151</strain>
    </source>
</reference>
<organism evidence="1 2">
    <name type="scientific">Hypsibius exemplaris</name>
    <name type="common">Freshwater tardigrade</name>
    <dbReference type="NCBI Taxonomy" id="2072580"/>
    <lineage>
        <taxon>Eukaryota</taxon>
        <taxon>Metazoa</taxon>
        <taxon>Ecdysozoa</taxon>
        <taxon>Tardigrada</taxon>
        <taxon>Eutardigrada</taxon>
        <taxon>Parachela</taxon>
        <taxon>Hypsibioidea</taxon>
        <taxon>Hypsibiidae</taxon>
        <taxon>Hypsibius</taxon>
    </lineage>
</organism>
<dbReference type="Proteomes" id="UP000192578">
    <property type="component" value="Unassembled WGS sequence"/>
</dbReference>
<keyword evidence="2" id="KW-1185">Reference proteome</keyword>
<evidence type="ECO:0000313" key="1">
    <source>
        <dbReference type="EMBL" id="OQV16427.1"/>
    </source>
</evidence>
<dbReference type="EMBL" id="MTYJ01000074">
    <property type="protein sequence ID" value="OQV16427.1"/>
    <property type="molecule type" value="Genomic_DNA"/>
</dbReference>
<proteinExistence type="predicted"/>